<dbReference type="NCBIfam" id="TIGR03560">
    <property type="entry name" value="F420_Rv1855c"/>
    <property type="match status" value="1"/>
</dbReference>
<evidence type="ECO:0000256" key="1">
    <source>
        <dbReference type="ARBA" id="ARBA00022630"/>
    </source>
</evidence>
<organism evidence="6">
    <name type="scientific">Thermosporothrix sp. COM3</name>
    <dbReference type="NCBI Taxonomy" id="2490863"/>
    <lineage>
        <taxon>Bacteria</taxon>
        <taxon>Bacillati</taxon>
        <taxon>Chloroflexota</taxon>
        <taxon>Ktedonobacteria</taxon>
        <taxon>Ktedonobacterales</taxon>
        <taxon>Thermosporotrichaceae</taxon>
        <taxon>Thermosporothrix</taxon>
    </lineage>
</organism>
<dbReference type="Gene3D" id="3.20.20.30">
    <property type="entry name" value="Luciferase-like domain"/>
    <property type="match status" value="1"/>
</dbReference>
<keyword evidence="1" id="KW-0285">Flavoprotein</keyword>
<evidence type="ECO:0000313" key="6">
    <source>
        <dbReference type="EMBL" id="BBH91250.1"/>
    </source>
</evidence>
<dbReference type="PANTHER" id="PTHR42847">
    <property type="entry name" value="ALKANESULFONATE MONOOXYGENASE"/>
    <property type="match status" value="1"/>
</dbReference>
<dbReference type="EMBL" id="AP019376">
    <property type="protein sequence ID" value="BBH91250.1"/>
    <property type="molecule type" value="Genomic_DNA"/>
</dbReference>
<dbReference type="InterPro" id="IPR011251">
    <property type="entry name" value="Luciferase-like_dom"/>
</dbReference>
<dbReference type="InterPro" id="IPR019952">
    <property type="entry name" value="F420_OxRdatse_Rv1855c_pred"/>
</dbReference>
<dbReference type="SUPFAM" id="SSF51679">
    <property type="entry name" value="Bacterial luciferase-like"/>
    <property type="match status" value="1"/>
</dbReference>
<reference evidence="6" key="1">
    <citation type="submission" date="2018-12" db="EMBL/GenBank/DDBJ databases">
        <title>Novel natural products biosynthetic potential of the class Ktedonobacteria.</title>
        <authorList>
            <person name="Zheng Y."/>
            <person name="Saitou A."/>
            <person name="Wang C.M."/>
            <person name="Toyoda A."/>
            <person name="Minakuchi Y."/>
            <person name="Sekiguchi Y."/>
            <person name="Ueda K."/>
            <person name="Takano H."/>
            <person name="Sakai Y."/>
            <person name="Yokota A."/>
            <person name="Yabe S."/>
        </authorList>
    </citation>
    <scope>NUCLEOTIDE SEQUENCE</scope>
    <source>
        <strain evidence="6">COM3</strain>
    </source>
</reference>
<evidence type="ECO:0000256" key="4">
    <source>
        <dbReference type="ARBA" id="ARBA00023033"/>
    </source>
</evidence>
<evidence type="ECO:0000259" key="5">
    <source>
        <dbReference type="Pfam" id="PF00296"/>
    </source>
</evidence>
<gene>
    <name evidence="6" type="ORF">KTC_60010</name>
</gene>
<dbReference type="InterPro" id="IPR050172">
    <property type="entry name" value="SsuD_RutA_monooxygenase"/>
</dbReference>
<keyword evidence="3" id="KW-0560">Oxidoreductase</keyword>
<proteinExistence type="predicted"/>
<dbReference type="PANTHER" id="PTHR42847:SF8">
    <property type="entry name" value="CONSERVED PROTEIN"/>
    <property type="match status" value="1"/>
</dbReference>
<feature type="domain" description="Luciferase-like" evidence="5">
    <location>
        <begin position="45"/>
        <end position="246"/>
    </location>
</feature>
<name>A0A455SU59_9CHLR</name>
<dbReference type="AlphaFoldDB" id="A0A455SU59"/>
<sequence length="296" mass="33845">MKGQPMQTEKPLRFGIKTSPQDTGFEAILDTWLEAEEYPAIEHAWINDHFISMDEHHLDAPSLESWTVLTALGARTSRLRLGIMVMSNTYRNPAVLAKMAATLDVITHGRFDFGLGAGWYEREHIAYDLPFYTTAERIRRLDEACELIKRMWTEKAPNFQGTYYQLKEAYCEPKPLQKPHPPIMIGGSGEKLTLRVVARHADMWNYISGTPEDFRHKSSVLDRHCTAIGRDTATIERSVQDIINLDNLKAERELLARYIDSGATHLILSLRPPFVTGTVKRLVTELVEPLQEQFLH</sequence>
<dbReference type="GO" id="GO:0008726">
    <property type="term" value="F:alkanesulfonate monooxygenase activity"/>
    <property type="evidence" value="ECO:0007669"/>
    <property type="project" value="TreeGrafter"/>
</dbReference>
<evidence type="ECO:0000256" key="3">
    <source>
        <dbReference type="ARBA" id="ARBA00023002"/>
    </source>
</evidence>
<keyword evidence="2" id="KW-0288">FMN</keyword>
<accession>A0A455SU59</accession>
<evidence type="ECO:0000256" key="2">
    <source>
        <dbReference type="ARBA" id="ARBA00022643"/>
    </source>
</evidence>
<protein>
    <recommendedName>
        <fullName evidence="5">Luciferase-like domain-containing protein</fullName>
    </recommendedName>
</protein>
<dbReference type="GO" id="GO:0046306">
    <property type="term" value="P:alkanesulfonate catabolic process"/>
    <property type="evidence" value="ECO:0007669"/>
    <property type="project" value="TreeGrafter"/>
</dbReference>
<dbReference type="InterPro" id="IPR036661">
    <property type="entry name" value="Luciferase-like_sf"/>
</dbReference>
<keyword evidence="4" id="KW-0503">Monooxygenase</keyword>
<dbReference type="Pfam" id="PF00296">
    <property type="entry name" value="Bac_luciferase"/>
    <property type="match status" value="1"/>
</dbReference>